<dbReference type="RefSeq" id="WP_170040215.1">
    <property type="nucleotide sequence ID" value="NZ_JABDTL010000002.1"/>
</dbReference>
<name>A0A841H6B4_9BACT</name>
<reference evidence="1 2" key="1">
    <citation type="submission" date="2020-08" db="EMBL/GenBank/DDBJ databases">
        <title>Genomic Encyclopedia of Type Strains, Phase IV (KMG-IV): sequencing the most valuable type-strain genomes for metagenomic binning, comparative biology and taxonomic classification.</title>
        <authorList>
            <person name="Goeker M."/>
        </authorList>
    </citation>
    <scope>NUCLEOTIDE SEQUENCE [LARGE SCALE GENOMIC DNA]</scope>
    <source>
        <strain evidence="1 2">DSM 29007</strain>
    </source>
</reference>
<sequence length="415" mass="44267">MAHVLTAAGGGVRRALAESLAEVARLAAPAEGAPASLTRSPPLGVAADRYGDVAPLGPALLALRRGARALRDPALADAAGRVRAYLRGKRRGGLWPYHTGSLTTSIDSSLVLLGVRDRRAVQRLEAFRADGGGYVPQHCTRGVERGKMTAGPRVLHWCQPDYSIACLVAHLRARAGAQPSTPAAYFHDGFDTRAGLYIANPYLMDWFAALGLSAIAGTDELRGRLAAEVLAGMADDGGFGTFDRLGSTAAALLALHALNVPARGLRRSHARLAELWASRADAPPSRPFYSSERFAWSREAPWTLMASLMNPDSAERLIRVNGEEHVVTLYEDGDGVWTSSMTALALLQGIRRRTVADAGVVPADADARGASPANHQKADVPVHPRYTCATQGAYIAGHALPPYIRKREEDYHVPG</sequence>
<dbReference type="EMBL" id="JACHIA010000030">
    <property type="protein sequence ID" value="MBB6073815.1"/>
    <property type="molecule type" value="Genomic_DNA"/>
</dbReference>
<keyword evidence="2" id="KW-1185">Reference proteome</keyword>
<gene>
    <name evidence="1" type="ORF">HNQ61_005493</name>
</gene>
<protein>
    <recommendedName>
        <fullName evidence="3">Prenyltransferase</fullName>
    </recommendedName>
</protein>
<proteinExistence type="predicted"/>
<dbReference type="Proteomes" id="UP000582837">
    <property type="component" value="Unassembled WGS sequence"/>
</dbReference>
<dbReference type="AlphaFoldDB" id="A0A841H6B4"/>
<accession>A0A841H6B4</accession>
<evidence type="ECO:0000313" key="1">
    <source>
        <dbReference type="EMBL" id="MBB6073815.1"/>
    </source>
</evidence>
<evidence type="ECO:0008006" key="3">
    <source>
        <dbReference type="Google" id="ProtNLM"/>
    </source>
</evidence>
<comment type="caution">
    <text evidence="1">The sequence shown here is derived from an EMBL/GenBank/DDBJ whole genome shotgun (WGS) entry which is preliminary data.</text>
</comment>
<organism evidence="1 2">
    <name type="scientific">Longimicrobium terrae</name>
    <dbReference type="NCBI Taxonomy" id="1639882"/>
    <lineage>
        <taxon>Bacteria</taxon>
        <taxon>Pseudomonadati</taxon>
        <taxon>Gemmatimonadota</taxon>
        <taxon>Longimicrobiia</taxon>
        <taxon>Longimicrobiales</taxon>
        <taxon>Longimicrobiaceae</taxon>
        <taxon>Longimicrobium</taxon>
    </lineage>
</organism>
<evidence type="ECO:0000313" key="2">
    <source>
        <dbReference type="Proteomes" id="UP000582837"/>
    </source>
</evidence>